<dbReference type="InterPro" id="IPR029063">
    <property type="entry name" value="SAM-dependent_MTases_sf"/>
</dbReference>
<gene>
    <name evidence="2" type="ORF">BWZ43_03225</name>
</gene>
<organism evidence="2 3">
    <name type="scientific">Heyndrickxia oleronia</name>
    <dbReference type="NCBI Taxonomy" id="38875"/>
    <lineage>
        <taxon>Bacteria</taxon>
        <taxon>Bacillati</taxon>
        <taxon>Bacillota</taxon>
        <taxon>Bacilli</taxon>
        <taxon>Bacillales</taxon>
        <taxon>Bacillaceae</taxon>
        <taxon>Heyndrickxia</taxon>
    </lineage>
</organism>
<feature type="domain" description="Methyltransferase" evidence="1">
    <location>
        <begin position="34"/>
        <end position="138"/>
    </location>
</feature>
<dbReference type="RefSeq" id="WP_078109448.1">
    <property type="nucleotide sequence ID" value="NZ_CP065424.1"/>
</dbReference>
<evidence type="ECO:0000259" key="1">
    <source>
        <dbReference type="Pfam" id="PF13847"/>
    </source>
</evidence>
<dbReference type="Proteomes" id="UP000189761">
    <property type="component" value="Unassembled WGS sequence"/>
</dbReference>
<keyword evidence="2" id="KW-0489">Methyltransferase</keyword>
<dbReference type="Pfam" id="PF13847">
    <property type="entry name" value="Methyltransf_31"/>
    <property type="match status" value="1"/>
</dbReference>
<dbReference type="CDD" id="cd02440">
    <property type="entry name" value="AdoMet_MTases"/>
    <property type="match status" value="1"/>
</dbReference>
<dbReference type="SUPFAM" id="SSF53335">
    <property type="entry name" value="S-adenosyl-L-methionine-dependent methyltransferases"/>
    <property type="match status" value="1"/>
</dbReference>
<dbReference type="GO" id="GO:0032259">
    <property type="term" value="P:methylation"/>
    <property type="evidence" value="ECO:0007669"/>
    <property type="project" value="UniProtKB-KW"/>
</dbReference>
<dbReference type="AlphaFoldDB" id="A0A8E2IC45"/>
<name>A0A8E2IC45_9BACI</name>
<comment type="caution">
    <text evidence="2">The sequence shown here is derived from an EMBL/GenBank/DDBJ whole genome shotgun (WGS) entry which is preliminary data.</text>
</comment>
<dbReference type="PANTHER" id="PTHR43591">
    <property type="entry name" value="METHYLTRANSFERASE"/>
    <property type="match status" value="1"/>
</dbReference>
<dbReference type="Gene3D" id="3.40.50.150">
    <property type="entry name" value="Vaccinia Virus protein VP39"/>
    <property type="match status" value="1"/>
</dbReference>
<keyword evidence="2" id="KW-0808">Transferase</keyword>
<dbReference type="GO" id="GO:0008168">
    <property type="term" value="F:methyltransferase activity"/>
    <property type="evidence" value="ECO:0007669"/>
    <property type="project" value="UniProtKB-KW"/>
</dbReference>
<sequence>MSLDFLQPDDQFTYAKRKTDESWIQFMKEMINFEGKKVLDIGCGGGIYTKAIAEMGAAQVIGVDFSEKMLTAAKEYCQGYDTVQFIHGNAIETGLDSDQYDIVLERALIHHIRELEPCLYEVFRLLKPGGTCIIQDRTPEDCLLEGSPTHIRGYFFSMYPHLIEKEVARRHTSGEVIRKLQHLGFQNISENKLWEIRRVYEYQEDLWDDLRNRTGRSILHELNDQQLNSLIKDLQLTLKDCFPLIEKDRWTVWAANKNS</sequence>
<keyword evidence="3" id="KW-1185">Reference proteome</keyword>
<protein>
    <submittedName>
        <fullName evidence="2">SAM-dependent methyltransferase</fullName>
    </submittedName>
</protein>
<evidence type="ECO:0000313" key="3">
    <source>
        <dbReference type="Proteomes" id="UP000189761"/>
    </source>
</evidence>
<reference evidence="2 3" key="1">
    <citation type="submission" date="2017-01" db="EMBL/GenBank/DDBJ databases">
        <title>Draft genome sequence of Bacillus oleronius.</title>
        <authorList>
            <person name="Allam M."/>
        </authorList>
    </citation>
    <scope>NUCLEOTIDE SEQUENCE [LARGE SCALE GENOMIC DNA]</scope>
    <source>
        <strain evidence="2 3">DSM 9356</strain>
    </source>
</reference>
<dbReference type="InterPro" id="IPR025714">
    <property type="entry name" value="Methyltranfer_dom"/>
</dbReference>
<dbReference type="PANTHER" id="PTHR43591:SF24">
    <property type="entry name" value="2-METHOXY-6-POLYPRENYL-1,4-BENZOQUINOL METHYLASE, MITOCHONDRIAL"/>
    <property type="match status" value="1"/>
</dbReference>
<accession>A0A8E2IC45</accession>
<dbReference type="EMBL" id="MTLA01000034">
    <property type="protein sequence ID" value="OOP69780.1"/>
    <property type="molecule type" value="Genomic_DNA"/>
</dbReference>
<evidence type="ECO:0000313" key="2">
    <source>
        <dbReference type="EMBL" id="OOP69780.1"/>
    </source>
</evidence>
<proteinExistence type="predicted"/>